<keyword evidence="2" id="KW-1185">Reference proteome</keyword>
<feature type="non-terminal residue" evidence="1">
    <location>
        <position position="41"/>
    </location>
</feature>
<comment type="caution">
    <text evidence="1">The sequence shown here is derived from an EMBL/GenBank/DDBJ whole genome shotgun (WGS) entry which is preliminary data.</text>
</comment>
<sequence>MDEETSRLEDEEAERENDQDNMDGDLLSNYVHPAVDNNAKW</sequence>
<organism evidence="1 2">
    <name type="scientific">Scutellospora calospora</name>
    <dbReference type="NCBI Taxonomy" id="85575"/>
    <lineage>
        <taxon>Eukaryota</taxon>
        <taxon>Fungi</taxon>
        <taxon>Fungi incertae sedis</taxon>
        <taxon>Mucoromycota</taxon>
        <taxon>Glomeromycotina</taxon>
        <taxon>Glomeromycetes</taxon>
        <taxon>Diversisporales</taxon>
        <taxon>Gigasporaceae</taxon>
        <taxon>Scutellospora</taxon>
    </lineage>
</organism>
<evidence type="ECO:0000313" key="2">
    <source>
        <dbReference type="Proteomes" id="UP000789860"/>
    </source>
</evidence>
<dbReference type="EMBL" id="CAJVPM010010197">
    <property type="protein sequence ID" value="CAG8570890.1"/>
    <property type="molecule type" value="Genomic_DNA"/>
</dbReference>
<protein>
    <submittedName>
        <fullName evidence="1">6412_t:CDS:1</fullName>
    </submittedName>
</protein>
<reference evidence="1" key="1">
    <citation type="submission" date="2021-06" db="EMBL/GenBank/DDBJ databases">
        <authorList>
            <person name="Kallberg Y."/>
            <person name="Tangrot J."/>
            <person name="Rosling A."/>
        </authorList>
    </citation>
    <scope>NUCLEOTIDE SEQUENCE</scope>
    <source>
        <strain evidence="1">AU212A</strain>
    </source>
</reference>
<dbReference type="Proteomes" id="UP000789860">
    <property type="component" value="Unassembled WGS sequence"/>
</dbReference>
<gene>
    <name evidence="1" type="ORF">SCALOS_LOCUS5846</name>
</gene>
<proteinExistence type="predicted"/>
<accession>A0ACA9M5B0</accession>
<evidence type="ECO:0000313" key="1">
    <source>
        <dbReference type="EMBL" id="CAG8570890.1"/>
    </source>
</evidence>
<name>A0ACA9M5B0_9GLOM</name>